<evidence type="ECO:0000256" key="6">
    <source>
        <dbReference type="HAMAP-Rule" id="MF_00122"/>
    </source>
</evidence>
<dbReference type="Gene3D" id="1.10.20.60">
    <property type="entry name" value="Glu-tRNAGln amidotransferase C subunit, N-terminal domain"/>
    <property type="match status" value="1"/>
</dbReference>
<dbReference type="EC" id="6.3.5.-" evidence="6"/>
<keyword evidence="6" id="KW-0547">Nucleotide-binding</keyword>
<proteinExistence type="inferred from homology"/>
<keyword evidence="8" id="KW-0808">Transferase</keyword>
<feature type="coiled-coil region" evidence="7">
    <location>
        <begin position="19"/>
        <end position="46"/>
    </location>
</feature>
<dbReference type="Pfam" id="PF02686">
    <property type="entry name" value="GatC"/>
    <property type="match status" value="1"/>
</dbReference>
<protein>
    <recommendedName>
        <fullName evidence="6">Aspartyl/glutamyl-tRNA(Asn/Gln) amidotransferase subunit C</fullName>
        <shortName evidence="6">Asp/Glu-ADT subunit C</shortName>
        <ecNumber evidence="6">6.3.5.-</ecNumber>
    </recommendedName>
</protein>
<evidence type="ECO:0000256" key="4">
    <source>
        <dbReference type="ARBA" id="ARBA00047380"/>
    </source>
</evidence>
<comment type="subunit">
    <text evidence="2 6">Heterotrimer of A, B and C subunits.</text>
</comment>
<dbReference type="GO" id="GO:0050566">
    <property type="term" value="F:asparaginyl-tRNA synthase (glutamine-hydrolyzing) activity"/>
    <property type="evidence" value="ECO:0007669"/>
    <property type="project" value="RHEA"/>
</dbReference>
<evidence type="ECO:0000256" key="2">
    <source>
        <dbReference type="ARBA" id="ARBA00011123"/>
    </source>
</evidence>
<organism evidence="8 9">
    <name type="scientific">Desulfotomaculum nigrificans (strain DSM 14880 / VKM B-2319 / CO-1-SRB)</name>
    <name type="common">Desulfotomaculum carboxydivorans</name>
    <dbReference type="NCBI Taxonomy" id="868595"/>
    <lineage>
        <taxon>Bacteria</taxon>
        <taxon>Bacillati</taxon>
        <taxon>Bacillota</taxon>
        <taxon>Clostridia</taxon>
        <taxon>Eubacteriales</taxon>
        <taxon>Desulfotomaculaceae</taxon>
        <taxon>Desulfotomaculum</taxon>
    </lineage>
</organism>
<dbReference type="AlphaFoldDB" id="F6B7M6"/>
<dbReference type="InterPro" id="IPR036113">
    <property type="entry name" value="Asp/Glu-ADT_sf_sub_c"/>
</dbReference>
<evidence type="ECO:0000256" key="5">
    <source>
        <dbReference type="ARBA" id="ARBA00047913"/>
    </source>
</evidence>
<dbReference type="HAMAP" id="MF_00122">
    <property type="entry name" value="GatC"/>
    <property type="match status" value="1"/>
</dbReference>
<dbReference type="PANTHER" id="PTHR15004">
    <property type="entry name" value="GLUTAMYL-TRNA(GLN) AMIDOTRANSFERASE SUBUNIT C, MITOCHONDRIAL"/>
    <property type="match status" value="1"/>
</dbReference>
<dbReference type="InterPro" id="IPR003837">
    <property type="entry name" value="GatC"/>
</dbReference>
<comment type="catalytic activity">
    <reaction evidence="4 6">
        <text>L-aspartyl-tRNA(Asn) + L-glutamine + ATP + H2O = L-asparaginyl-tRNA(Asn) + L-glutamate + ADP + phosphate + 2 H(+)</text>
        <dbReference type="Rhea" id="RHEA:14513"/>
        <dbReference type="Rhea" id="RHEA-COMP:9674"/>
        <dbReference type="Rhea" id="RHEA-COMP:9677"/>
        <dbReference type="ChEBI" id="CHEBI:15377"/>
        <dbReference type="ChEBI" id="CHEBI:15378"/>
        <dbReference type="ChEBI" id="CHEBI:29985"/>
        <dbReference type="ChEBI" id="CHEBI:30616"/>
        <dbReference type="ChEBI" id="CHEBI:43474"/>
        <dbReference type="ChEBI" id="CHEBI:58359"/>
        <dbReference type="ChEBI" id="CHEBI:78515"/>
        <dbReference type="ChEBI" id="CHEBI:78516"/>
        <dbReference type="ChEBI" id="CHEBI:456216"/>
    </reaction>
</comment>
<evidence type="ECO:0000313" key="8">
    <source>
        <dbReference type="EMBL" id="AEF94580.1"/>
    </source>
</evidence>
<dbReference type="eggNOG" id="COG0721">
    <property type="taxonomic scope" value="Bacteria"/>
</dbReference>
<dbReference type="PANTHER" id="PTHR15004:SF0">
    <property type="entry name" value="GLUTAMYL-TRNA(GLN) AMIDOTRANSFERASE SUBUNIT C, MITOCHONDRIAL"/>
    <property type="match status" value="1"/>
</dbReference>
<dbReference type="GO" id="GO:0070681">
    <property type="term" value="P:glutaminyl-tRNAGln biosynthesis via transamidation"/>
    <property type="evidence" value="ECO:0007669"/>
    <property type="project" value="TreeGrafter"/>
</dbReference>
<comment type="function">
    <text evidence="3 6">Allows the formation of correctly charged Asn-tRNA(Asn) or Gln-tRNA(Gln) through the transamidation of misacylated Asp-tRNA(Asn) or Glu-tRNA(Gln) in organisms which lack either or both of asparaginyl-tRNA or glutaminyl-tRNA synthetases. The reaction takes place in the presence of glutamine and ATP through an activated phospho-Asp-tRNA(Asn) or phospho-Glu-tRNA(Gln).</text>
</comment>
<dbReference type="SUPFAM" id="SSF141000">
    <property type="entry name" value="Glu-tRNAGln amidotransferase C subunit"/>
    <property type="match status" value="1"/>
</dbReference>
<dbReference type="GO" id="GO:0006412">
    <property type="term" value="P:translation"/>
    <property type="evidence" value="ECO:0007669"/>
    <property type="project" value="UniProtKB-UniRule"/>
</dbReference>
<keyword evidence="6" id="KW-0067">ATP-binding</keyword>
<accession>F6B7M6</accession>
<evidence type="ECO:0000256" key="1">
    <source>
        <dbReference type="ARBA" id="ARBA00010757"/>
    </source>
</evidence>
<evidence type="ECO:0000313" key="9">
    <source>
        <dbReference type="Proteomes" id="UP000009226"/>
    </source>
</evidence>
<comment type="similarity">
    <text evidence="1 6">Belongs to the GatC family.</text>
</comment>
<keyword evidence="6" id="KW-0436">Ligase</keyword>
<evidence type="ECO:0000256" key="7">
    <source>
        <dbReference type="SAM" id="Coils"/>
    </source>
</evidence>
<name>F6B7M6_DESCC</name>
<dbReference type="Proteomes" id="UP000009226">
    <property type="component" value="Chromosome"/>
</dbReference>
<comment type="catalytic activity">
    <reaction evidence="5 6">
        <text>L-glutamyl-tRNA(Gln) + L-glutamine + ATP + H2O = L-glutaminyl-tRNA(Gln) + L-glutamate + ADP + phosphate + H(+)</text>
        <dbReference type="Rhea" id="RHEA:17521"/>
        <dbReference type="Rhea" id="RHEA-COMP:9681"/>
        <dbReference type="Rhea" id="RHEA-COMP:9684"/>
        <dbReference type="ChEBI" id="CHEBI:15377"/>
        <dbReference type="ChEBI" id="CHEBI:15378"/>
        <dbReference type="ChEBI" id="CHEBI:29985"/>
        <dbReference type="ChEBI" id="CHEBI:30616"/>
        <dbReference type="ChEBI" id="CHEBI:43474"/>
        <dbReference type="ChEBI" id="CHEBI:58359"/>
        <dbReference type="ChEBI" id="CHEBI:78520"/>
        <dbReference type="ChEBI" id="CHEBI:78521"/>
        <dbReference type="ChEBI" id="CHEBI:456216"/>
    </reaction>
</comment>
<keyword evidence="9" id="KW-1185">Reference proteome</keyword>
<dbReference type="GO" id="GO:0050567">
    <property type="term" value="F:glutaminyl-tRNA synthase (glutamine-hydrolyzing) activity"/>
    <property type="evidence" value="ECO:0007669"/>
    <property type="project" value="UniProtKB-UniRule"/>
</dbReference>
<gene>
    <name evidence="6" type="primary">gatC</name>
    <name evidence="8" type="ordered locus">Desca_1732</name>
</gene>
<dbReference type="GO" id="GO:0016740">
    <property type="term" value="F:transferase activity"/>
    <property type="evidence" value="ECO:0007669"/>
    <property type="project" value="UniProtKB-KW"/>
</dbReference>
<dbReference type="EMBL" id="CP002736">
    <property type="protein sequence ID" value="AEF94580.1"/>
    <property type="molecule type" value="Genomic_DNA"/>
</dbReference>
<reference evidence="8" key="1">
    <citation type="submission" date="2011-05" db="EMBL/GenBank/DDBJ databases">
        <title>Complete sequence of Desulfotomaculum carboxydivorans CO-1-SRB.</title>
        <authorList>
            <consortium name="US DOE Joint Genome Institute"/>
            <person name="Lucas S."/>
            <person name="Han J."/>
            <person name="Lapidus A."/>
            <person name="Cheng J.-F."/>
            <person name="Goodwin L."/>
            <person name="Pitluck S."/>
            <person name="Peters L."/>
            <person name="Mikhailova N."/>
            <person name="Lu M."/>
            <person name="Han C."/>
            <person name="Tapia R."/>
            <person name="Land M."/>
            <person name="Hauser L."/>
            <person name="Kyrpides N."/>
            <person name="Ivanova N."/>
            <person name="Pagani I."/>
            <person name="Stams A."/>
            <person name="Plugge C."/>
            <person name="Muyzer G."/>
            <person name="Kuever J."/>
            <person name="Parshina S."/>
            <person name="Ivanova A."/>
            <person name="Nazina T."/>
            <person name="Woyke T."/>
        </authorList>
    </citation>
    <scope>NUCLEOTIDE SEQUENCE [LARGE SCALE GENOMIC DNA]</scope>
    <source>
        <strain evidence="8">CO-1-SRB</strain>
    </source>
</reference>
<dbReference type="NCBIfam" id="TIGR00135">
    <property type="entry name" value="gatC"/>
    <property type="match status" value="1"/>
</dbReference>
<keyword evidence="6" id="KW-0648">Protein biosynthesis</keyword>
<dbReference type="KEGG" id="dca:Desca_1732"/>
<dbReference type="GO" id="GO:0005524">
    <property type="term" value="F:ATP binding"/>
    <property type="evidence" value="ECO:0007669"/>
    <property type="project" value="UniProtKB-KW"/>
</dbReference>
<dbReference type="GO" id="GO:0006450">
    <property type="term" value="P:regulation of translational fidelity"/>
    <property type="evidence" value="ECO:0007669"/>
    <property type="project" value="InterPro"/>
</dbReference>
<dbReference type="STRING" id="868595.Desca_1732"/>
<dbReference type="HOGENOM" id="CLU_105899_1_2_9"/>
<keyword evidence="7" id="KW-0175">Coiled coil</keyword>
<evidence type="ECO:0000256" key="3">
    <source>
        <dbReference type="ARBA" id="ARBA00024799"/>
    </source>
</evidence>
<sequence length="96" mass="11077">MYRLISKKDVEHVALLGRLELSEEEKELYTQQLNKILEAARALQELDTADIPPTAHVLPIQNVFREDRVGQHMDPEKALANAPEREENFFKVPKIV</sequence>